<dbReference type="InterPro" id="IPR004143">
    <property type="entry name" value="BPL_LPL_catalytic"/>
</dbReference>
<dbReference type="Pfam" id="PF03099">
    <property type="entry name" value="BPL_LplA_LipB"/>
    <property type="match status" value="1"/>
</dbReference>
<dbReference type="AlphaFoldDB" id="A0A7R9TMS1"/>
<accession>A0A7R9TMS1</accession>
<name>A0A7R9TMS1_9VIRI</name>
<comment type="similarity">
    <text evidence="1">Belongs to the biotin--protein ligase family.</text>
</comment>
<dbReference type="PROSITE" id="PS51733">
    <property type="entry name" value="BPL_LPL_CATALYTIC"/>
    <property type="match status" value="1"/>
</dbReference>
<reference evidence="4" key="1">
    <citation type="submission" date="2021-01" db="EMBL/GenBank/DDBJ databases">
        <authorList>
            <person name="Corre E."/>
            <person name="Pelletier E."/>
            <person name="Niang G."/>
            <person name="Scheremetjew M."/>
            <person name="Finn R."/>
            <person name="Kale V."/>
            <person name="Holt S."/>
            <person name="Cochrane G."/>
            <person name="Meng A."/>
            <person name="Brown T."/>
            <person name="Cohen L."/>
        </authorList>
    </citation>
    <scope>NUCLEOTIDE SEQUENCE</scope>
    <source>
        <strain evidence="4">CCMP1413</strain>
    </source>
</reference>
<dbReference type="InterPro" id="IPR004408">
    <property type="entry name" value="Biotin_CoA_COase_ligase"/>
</dbReference>
<dbReference type="GO" id="GO:0005737">
    <property type="term" value="C:cytoplasm"/>
    <property type="evidence" value="ECO:0007669"/>
    <property type="project" value="TreeGrafter"/>
</dbReference>
<feature type="domain" description="BPL/LPL catalytic" evidence="3">
    <location>
        <begin position="103"/>
        <end position="287"/>
    </location>
</feature>
<gene>
    <name evidence="4" type="ORF">PCOL08062_LOCUS6450</name>
</gene>
<proteinExistence type="inferred from homology"/>
<protein>
    <recommendedName>
        <fullName evidence="3">BPL/LPL catalytic domain-containing protein</fullName>
    </recommendedName>
</protein>
<sequence length="363" mass="38011">MGGAGAPAQESGVDEVCTAAVAPAALERARVAYAAAAGSAEGSLRVERKGAAGKAASLSSAGGDASAEDVAAARVHVSFGSSGQAGGCEFDTSAYFATLQQSGDGAPRIGAVCHYAAVVPSTQPIIYNNMGAFVDGAVVVADVQRSGVGRGGNAWTSPRGCLCATFVTEWHDGATLPHVQYVISLAVIRALRTLTSRDLGVRIKWPNDLYAGKHKIGGVLCQSTYAGGTFRVAIGFGVNVSNEEPTTCVNALLREATGGESDAPLLSREALLAATLREYESLEARMRERGFQALEDEYTASWLHTNQRVTLLEAGSSLRMVIKGLTPGGYLLAEDASGERYELHPDGNSLDFFQGLVRKKFYR</sequence>
<dbReference type="PANTHER" id="PTHR12835:SF5">
    <property type="entry name" value="BIOTIN--PROTEIN LIGASE"/>
    <property type="match status" value="1"/>
</dbReference>
<dbReference type="NCBIfam" id="TIGR00121">
    <property type="entry name" value="birA_ligase"/>
    <property type="match status" value="1"/>
</dbReference>
<dbReference type="GO" id="GO:0004077">
    <property type="term" value="F:biotin--[biotin carboxyl-carrier protein] ligase activity"/>
    <property type="evidence" value="ECO:0007669"/>
    <property type="project" value="InterPro"/>
</dbReference>
<evidence type="ECO:0000256" key="2">
    <source>
        <dbReference type="ARBA" id="ARBA00022598"/>
    </source>
</evidence>
<evidence type="ECO:0000313" key="4">
    <source>
        <dbReference type="EMBL" id="CAD8240087.1"/>
    </source>
</evidence>
<organism evidence="4">
    <name type="scientific">Prasinoderma coloniale</name>
    <dbReference type="NCBI Taxonomy" id="156133"/>
    <lineage>
        <taxon>Eukaryota</taxon>
        <taxon>Viridiplantae</taxon>
        <taxon>Prasinodermophyta</taxon>
        <taxon>Prasinodermophyceae</taxon>
        <taxon>Prasinodermales</taxon>
        <taxon>Prasinodermaceae</taxon>
        <taxon>Prasinoderma</taxon>
    </lineage>
</organism>
<dbReference type="SUPFAM" id="SSF55681">
    <property type="entry name" value="Class II aaRS and biotin synthetases"/>
    <property type="match status" value="1"/>
</dbReference>
<keyword evidence="2" id="KW-0436">Ligase</keyword>
<evidence type="ECO:0000256" key="1">
    <source>
        <dbReference type="ARBA" id="ARBA00009934"/>
    </source>
</evidence>
<dbReference type="InterPro" id="IPR045864">
    <property type="entry name" value="aa-tRNA-synth_II/BPL/LPL"/>
</dbReference>
<dbReference type="PANTHER" id="PTHR12835">
    <property type="entry name" value="BIOTIN PROTEIN LIGASE"/>
    <property type="match status" value="1"/>
</dbReference>
<dbReference type="Gene3D" id="3.30.930.10">
    <property type="entry name" value="Bira Bifunctional Protein, Domain 2"/>
    <property type="match status" value="1"/>
</dbReference>
<evidence type="ECO:0000259" key="3">
    <source>
        <dbReference type="PROSITE" id="PS51733"/>
    </source>
</evidence>
<dbReference type="EMBL" id="HBDZ01008440">
    <property type="protein sequence ID" value="CAD8240087.1"/>
    <property type="molecule type" value="Transcribed_RNA"/>
</dbReference>